<comment type="caution">
    <text evidence="2">The sequence shown here is derived from an EMBL/GenBank/DDBJ whole genome shotgun (WGS) entry which is preliminary data.</text>
</comment>
<dbReference type="Pfam" id="PF01784">
    <property type="entry name" value="DUF34_NIF3"/>
    <property type="match status" value="1"/>
</dbReference>
<dbReference type="PANTHER" id="PTHR13799">
    <property type="entry name" value="NGG1 INTERACTING FACTOR 3"/>
    <property type="match status" value="1"/>
</dbReference>
<keyword evidence="3" id="KW-1185">Reference proteome</keyword>
<dbReference type="InterPro" id="IPR017221">
    <property type="entry name" value="DUF34/NIF3_bac"/>
</dbReference>
<dbReference type="NCBIfam" id="TIGR00486">
    <property type="entry name" value="YbgI_SA1388"/>
    <property type="match status" value="1"/>
</dbReference>
<dbReference type="PIRSF" id="PIRSF037489">
    <property type="entry name" value="UCP037489_NIF3_YqfO"/>
    <property type="match status" value="1"/>
</dbReference>
<evidence type="ECO:0000256" key="1">
    <source>
        <dbReference type="ARBA" id="ARBA00006964"/>
    </source>
</evidence>
<protein>
    <submittedName>
        <fullName evidence="2">Uncharacterized protein</fullName>
    </submittedName>
</protein>
<dbReference type="InterPro" id="IPR036069">
    <property type="entry name" value="DUF34/NIF3_sf"/>
</dbReference>
<dbReference type="InterPro" id="IPR002678">
    <property type="entry name" value="DUF34/NIF3"/>
</dbReference>
<accession>A0ABR3V9L6</accession>
<evidence type="ECO:0000313" key="2">
    <source>
        <dbReference type="EMBL" id="KAL1838524.1"/>
    </source>
</evidence>
<dbReference type="PANTHER" id="PTHR13799:SF13">
    <property type="entry name" value="NIF3-LIKE PROTEIN 1"/>
    <property type="match status" value="1"/>
</dbReference>
<gene>
    <name evidence="2" type="ORF">VTJ49DRAFT_2598</name>
</gene>
<organism evidence="2 3">
    <name type="scientific">Humicola insolens</name>
    <name type="common">Soft-rot fungus</name>
    <dbReference type="NCBI Taxonomy" id="85995"/>
    <lineage>
        <taxon>Eukaryota</taxon>
        <taxon>Fungi</taxon>
        <taxon>Dikarya</taxon>
        <taxon>Ascomycota</taxon>
        <taxon>Pezizomycotina</taxon>
        <taxon>Sordariomycetes</taxon>
        <taxon>Sordariomycetidae</taxon>
        <taxon>Sordariales</taxon>
        <taxon>Chaetomiaceae</taxon>
        <taxon>Mycothermus</taxon>
    </lineage>
</organism>
<proteinExistence type="inferred from homology"/>
<dbReference type="EMBL" id="JAZGSY010000209">
    <property type="protein sequence ID" value="KAL1838524.1"/>
    <property type="molecule type" value="Genomic_DNA"/>
</dbReference>
<name>A0ABR3V9L6_HUMIN</name>
<comment type="similarity">
    <text evidence="1">Belongs to the GTP cyclohydrolase I type 2/NIF3 family.</text>
</comment>
<reference evidence="2 3" key="1">
    <citation type="journal article" date="2024" name="Commun. Biol.">
        <title>Comparative genomic analysis of thermophilic fungi reveals convergent evolutionary adaptations and gene losses.</title>
        <authorList>
            <person name="Steindorff A.S."/>
            <person name="Aguilar-Pontes M.V."/>
            <person name="Robinson A.J."/>
            <person name="Andreopoulos B."/>
            <person name="LaButti K."/>
            <person name="Kuo A."/>
            <person name="Mondo S."/>
            <person name="Riley R."/>
            <person name="Otillar R."/>
            <person name="Haridas S."/>
            <person name="Lipzen A."/>
            <person name="Grimwood J."/>
            <person name="Schmutz J."/>
            <person name="Clum A."/>
            <person name="Reid I.D."/>
            <person name="Moisan M.C."/>
            <person name="Butler G."/>
            <person name="Nguyen T.T.M."/>
            <person name="Dewar K."/>
            <person name="Conant G."/>
            <person name="Drula E."/>
            <person name="Henrissat B."/>
            <person name="Hansel C."/>
            <person name="Singer S."/>
            <person name="Hutchinson M.I."/>
            <person name="de Vries R.P."/>
            <person name="Natvig D.O."/>
            <person name="Powell A.J."/>
            <person name="Tsang A."/>
            <person name="Grigoriev I.V."/>
        </authorList>
    </citation>
    <scope>NUCLEOTIDE SEQUENCE [LARGE SCALE GENOMIC DNA]</scope>
    <source>
        <strain evidence="2 3">CBS 620.91</strain>
    </source>
</reference>
<evidence type="ECO:0000313" key="3">
    <source>
        <dbReference type="Proteomes" id="UP001583172"/>
    </source>
</evidence>
<dbReference type="Proteomes" id="UP001583172">
    <property type="component" value="Unassembled WGS sequence"/>
</dbReference>
<sequence>MKAASAILRSTRIVSPLRSLIPPTVLARRHFSMESSLQSPPFTQLVVKAMRTLYPEELADRAWDNAGLLQDNIKPPSGTVPPRVLLTNDLTPSVAEEAIQKNASVIVSYHPFIFRGLKSITLDDPQQRIVLRLAQHNIAVYSPHTASDAAPLGVNDWLVDQLRQYPLAKMEVIQPLANKPEHFSHAGYGRIVTLGDEVDLDAIVHAYGQATGMRHVLVVKPKGFHGRIRTVAVCAGSGYDVVKDVETDVVVTGEMSHHNALRLKMLGRCVICLCHSNSERGWLRDVLEAKLLDELRKEEPAAEVLVSEEDEDPFQFYEVPHPK</sequence>
<dbReference type="Gene3D" id="3.40.1390.30">
    <property type="entry name" value="NIF3 (NGG1p interacting factor 3)-like"/>
    <property type="match status" value="1"/>
</dbReference>
<dbReference type="SUPFAM" id="SSF102705">
    <property type="entry name" value="NIF3 (NGG1p interacting factor 3)-like"/>
    <property type="match status" value="1"/>
</dbReference>